<sequence>MQSENCRYCLNIFTLANPPLIISCSHYLCLKCIIFLNENFQNQCFWCKCNVSYNPENLRFHQSIYNQILKKNHKLCLKHNRKYTNISKFTLIEYCEYCLKQGNINTDEIEDIIYEERVVTQFIEEKTQKVEKLIKAYEGKLEAVDKIEKFDKKIDNAKEIYEILSGYKGYETFEEKLAILQNLDLFEFLDDTEIEDKLTNLDKEKILIGYLNAFSSEGIAREKRLLNWNDKDGVWLGDLLFRTQMIKMEFG</sequence>
<dbReference type="GO" id="GO:0008270">
    <property type="term" value="F:zinc ion binding"/>
    <property type="evidence" value="ECO:0007669"/>
    <property type="project" value="UniProtKB-KW"/>
</dbReference>
<organism evidence="6 7">
    <name type="scientific">Stentor coeruleus</name>
    <dbReference type="NCBI Taxonomy" id="5963"/>
    <lineage>
        <taxon>Eukaryota</taxon>
        <taxon>Sar</taxon>
        <taxon>Alveolata</taxon>
        <taxon>Ciliophora</taxon>
        <taxon>Postciliodesmatophora</taxon>
        <taxon>Heterotrichea</taxon>
        <taxon>Heterotrichida</taxon>
        <taxon>Stentoridae</taxon>
        <taxon>Stentor</taxon>
    </lineage>
</organism>
<gene>
    <name evidence="6" type="ORF">SteCoe_3992</name>
</gene>
<evidence type="ECO:0000256" key="2">
    <source>
        <dbReference type="ARBA" id="ARBA00022771"/>
    </source>
</evidence>
<feature type="domain" description="RING-type" evidence="5">
    <location>
        <begin position="6"/>
        <end position="48"/>
    </location>
</feature>
<dbReference type="Proteomes" id="UP000187209">
    <property type="component" value="Unassembled WGS sequence"/>
</dbReference>
<dbReference type="AlphaFoldDB" id="A0A1R2CVP5"/>
<protein>
    <recommendedName>
        <fullName evidence="5">RING-type domain-containing protein</fullName>
    </recommendedName>
</protein>
<dbReference type="PROSITE" id="PS00518">
    <property type="entry name" value="ZF_RING_1"/>
    <property type="match status" value="1"/>
</dbReference>
<keyword evidence="2 4" id="KW-0863">Zinc-finger</keyword>
<accession>A0A1R2CVP5</accession>
<dbReference type="InterPro" id="IPR017907">
    <property type="entry name" value="Znf_RING_CS"/>
</dbReference>
<keyword evidence="3" id="KW-0862">Zinc</keyword>
<comment type="caution">
    <text evidence="6">The sequence shown here is derived from an EMBL/GenBank/DDBJ whole genome shotgun (WGS) entry which is preliminary data.</text>
</comment>
<evidence type="ECO:0000256" key="4">
    <source>
        <dbReference type="PROSITE-ProRule" id="PRU00175"/>
    </source>
</evidence>
<proteinExistence type="predicted"/>
<keyword evidence="1" id="KW-0479">Metal-binding</keyword>
<dbReference type="InterPro" id="IPR001841">
    <property type="entry name" value="Znf_RING"/>
</dbReference>
<evidence type="ECO:0000313" key="7">
    <source>
        <dbReference type="Proteomes" id="UP000187209"/>
    </source>
</evidence>
<dbReference type="OrthoDB" id="654191at2759"/>
<evidence type="ECO:0000256" key="1">
    <source>
        <dbReference type="ARBA" id="ARBA00022723"/>
    </source>
</evidence>
<evidence type="ECO:0000256" key="3">
    <source>
        <dbReference type="ARBA" id="ARBA00022833"/>
    </source>
</evidence>
<keyword evidence="7" id="KW-1185">Reference proteome</keyword>
<dbReference type="PROSITE" id="PS51257">
    <property type="entry name" value="PROKAR_LIPOPROTEIN"/>
    <property type="match status" value="1"/>
</dbReference>
<dbReference type="PROSITE" id="PS50089">
    <property type="entry name" value="ZF_RING_2"/>
    <property type="match status" value="1"/>
</dbReference>
<evidence type="ECO:0000259" key="5">
    <source>
        <dbReference type="PROSITE" id="PS50089"/>
    </source>
</evidence>
<dbReference type="SUPFAM" id="SSF57850">
    <property type="entry name" value="RING/U-box"/>
    <property type="match status" value="1"/>
</dbReference>
<name>A0A1R2CVP5_9CILI</name>
<dbReference type="EMBL" id="MPUH01000049">
    <property type="protein sequence ID" value="OMJ93053.1"/>
    <property type="molecule type" value="Genomic_DNA"/>
</dbReference>
<evidence type="ECO:0000313" key="6">
    <source>
        <dbReference type="EMBL" id="OMJ93053.1"/>
    </source>
</evidence>
<reference evidence="6 7" key="1">
    <citation type="submission" date="2016-11" db="EMBL/GenBank/DDBJ databases">
        <title>The macronuclear genome of Stentor coeruleus: a giant cell with tiny introns.</title>
        <authorList>
            <person name="Slabodnick M."/>
            <person name="Ruby J.G."/>
            <person name="Reiff S.B."/>
            <person name="Swart E.C."/>
            <person name="Gosai S."/>
            <person name="Prabakaran S."/>
            <person name="Witkowska E."/>
            <person name="Larue G.E."/>
            <person name="Fisher S."/>
            <person name="Freeman R.M."/>
            <person name="Gunawardena J."/>
            <person name="Chu W."/>
            <person name="Stover N.A."/>
            <person name="Gregory B.D."/>
            <person name="Nowacki M."/>
            <person name="Derisi J."/>
            <person name="Roy S.W."/>
            <person name="Marshall W.F."/>
            <person name="Sood P."/>
        </authorList>
    </citation>
    <scope>NUCLEOTIDE SEQUENCE [LARGE SCALE GENOMIC DNA]</scope>
    <source>
        <strain evidence="6">WM001</strain>
    </source>
</reference>